<dbReference type="AlphaFoldDB" id="A0A9W9E048"/>
<evidence type="ECO:0000313" key="7">
    <source>
        <dbReference type="EMBL" id="KAJ4493997.1"/>
    </source>
</evidence>
<sequence length="341" mass="39930">MAFNSTASSFDALYPGTDLSSLNWAEQQWVAWYVWWGNPVIATGMISFLMHEVLYFGRSIPWMIIDAIPYFRRWKLQPNKIPSPEEQWECIKQVLWAHMTVELPTIWLFHPMAEVFGMKTYQVPFPTYSTMTWQIIFFMFFEDLFHWTAHRALHEPHLYKHIHKLHHKYSAPFGLAAEYAHPAEVFILGMGTLAGSLILCLFTEVHFVTFFLWVIIKLFQAIDSHSGYGKQISQSFQPWITDLFSDFPWSLKHFLPFWAGADHHDFHHMAFTDNYATSFRWWDSIFGTDHQYHAYRARVKAAKAKAATADEFYKAEQEINAQILSEGLLTEAALEAKVKKN</sequence>
<evidence type="ECO:0000256" key="1">
    <source>
        <dbReference type="ARBA" id="ARBA00004370"/>
    </source>
</evidence>
<accession>A0A9W9E048</accession>
<keyword evidence="2 5" id="KW-0812">Transmembrane</keyword>
<dbReference type="InterPro" id="IPR050307">
    <property type="entry name" value="Sterol_Desaturase_Related"/>
</dbReference>
<dbReference type="GO" id="GO:0008610">
    <property type="term" value="P:lipid biosynthetic process"/>
    <property type="evidence" value="ECO:0007669"/>
    <property type="project" value="InterPro"/>
</dbReference>
<comment type="subcellular location">
    <subcellularLocation>
        <location evidence="1">Membrane</location>
    </subcellularLocation>
</comment>
<dbReference type="GO" id="GO:0005506">
    <property type="term" value="F:iron ion binding"/>
    <property type="evidence" value="ECO:0007669"/>
    <property type="project" value="InterPro"/>
</dbReference>
<keyword evidence="3 5" id="KW-1133">Transmembrane helix</keyword>
<reference evidence="7" key="2">
    <citation type="journal article" date="2023" name="Proc. Natl. Acad. Sci. U.S.A.">
        <title>A global phylogenomic analysis of the shiitake genus Lentinula.</title>
        <authorList>
            <person name="Sierra-Patev S."/>
            <person name="Min B."/>
            <person name="Naranjo-Ortiz M."/>
            <person name="Looney B."/>
            <person name="Konkel Z."/>
            <person name="Slot J.C."/>
            <person name="Sakamoto Y."/>
            <person name="Steenwyk J.L."/>
            <person name="Rokas A."/>
            <person name="Carro J."/>
            <person name="Camarero S."/>
            <person name="Ferreira P."/>
            <person name="Molpeceres G."/>
            <person name="Ruiz-Duenas F.J."/>
            <person name="Serrano A."/>
            <person name="Henrissat B."/>
            <person name="Drula E."/>
            <person name="Hughes K.W."/>
            <person name="Mata J.L."/>
            <person name="Ishikawa N.K."/>
            <person name="Vargas-Isla R."/>
            <person name="Ushijima S."/>
            <person name="Smith C.A."/>
            <person name="Donoghue J."/>
            <person name="Ahrendt S."/>
            <person name="Andreopoulos W."/>
            <person name="He G."/>
            <person name="LaButti K."/>
            <person name="Lipzen A."/>
            <person name="Ng V."/>
            <person name="Riley R."/>
            <person name="Sandor L."/>
            <person name="Barry K."/>
            <person name="Martinez A.T."/>
            <person name="Xiao Y."/>
            <person name="Gibbons J.G."/>
            <person name="Terashima K."/>
            <person name="Grigoriev I.V."/>
            <person name="Hibbett D."/>
        </authorList>
    </citation>
    <scope>NUCLEOTIDE SEQUENCE</scope>
    <source>
        <strain evidence="7">Sp2 HRB7682 ss15</strain>
    </source>
</reference>
<evidence type="ECO:0000259" key="6">
    <source>
        <dbReference type="Pfam" id="PF04116"/>
    </source>
</evidence>
<feature type="domain" description="Fatty acid hydroxylase" evidence="6">
    <location>
        <begin position="136"/>
        <end position="288"/>
    </location>
</feature>
<dbReference type="PANTHER" id="PTHR11863">
    <property type="entry name" value="STEROL DESATURASE"/>
    <property type="match status" value="1"/>
</dbReference>
<dbReference type="EMBL" id="JANVFS010000003">
    <property type="protein sequence ID" value="KAJ4493997.1"/>
    <property type="molecule type" value="Genomic_DNA"/>
</dbReference>
<protein>
    <recommendedName>
        <fullName evidence="6">Fatty acid hydroxylase domain-containing protein</fullName>
    </recommendedName>
</protein>
<evidence type="ECO:0000256" key="5">
    <source>
        <dbReference type="SAM" id="Phobius"/>
    </source>
</evidence>
<name>A0A9W9E048_9AGAR</name>
<proteinExistence type="predicted"/>
<dbReference type="Proteomes" id="UP001150238">
    <property type="component" value="Unassembled WGS sequence"/>
</dbReference>
<evidence type="ECO:0000256" key="3">
    <source>
        <dbReference type="ARBA" id="ARBA00022989"/>
    </source>
</evidence>
<gene>
    <name evidence="7" type="ORF">C8J55DRAFT_173034</name>
</gene>
<evidence type="ECO:0000313" key="8">
    <source>
        <dbReference type="Proteomes" id="UP001150238"/>
    </source>
</evidence>
<dbReference type="GO" id="GO:0016020">
    <property type="term" value="C:membrane"/>
    <property type="evidence" value="ECO:0007669"/>
    <property type="project" value="UniProtKB-SubCell"/>
</dbReference>
<evidence type="ECO:0000256" key="4">
    <source>
        <dbReference type="ARBA" id="ARBA00023136"/>
    </source>
</evidence>
<keyword evidence="4 5" id="KW-0472">Membrane</keyword>
<comment type="caution">
    <text evidence="7">The sequence shown here is derived from an EMBL/GenBank/DDBJ whole genome shotgun (WGS) entry which is preliminary data.</text>
</comment>
<dbReference type="GO" id="GO:0016491">
    <property type="term" value="F:oxidoreductase activity"/>
    <property type="evidence" value="ECO:0007669"/>
    <property type="project" value="InterPro"/>
</dbReference>
<evidence type="ECO:0000256" key="2">
    <source>
        <dbReference type="ARBA" id="ARBA00022692"/>
    </source>
</evidence>
<organism evidence="7 8">
    <name type="scientific">Lentinula lateritia</name>
    <dbReference type="NCBI Taxonomy" id="40482"/>
    <lineage>
        <taxon>Eukaryota</taxon>
        <taxon>Fungi</taxon>
        <taxon>Dikarya</taxon>
        <taxon>Basidiomycota</taxon>
        <taxon>Agaricomycotina</taxon>
        <taxon>Agaricomycetes</taxon>
        <taxon>Agaricomycetidae</taxon>
        <taxon>Agaricales</taxon>
        <taxon>Marasmiineae</taxon>
        <taxon>Omphalotaceae</taxon>
        <taxon>Lentinula</taxon>
    </lineage>
</organism>
<feature type="transmembrane region" description="Helical" evidence="5">
    <location>
        <begin position="185"/>
        <end position="216"/>
    </location>
</feature>
<dbReference type="Pfam" id="PF04116">
    <property type="entry name" value="FA_hydroxylase"/>
    <property type="match status" value="1"/>
</dbReference>
<reference evidence="7" key="1">
    <citation type="submission" date="2022-08" db="EMBL/GenBank/DDBJ databases">
        <authorList>
            <consortium name="DOE Joint Genome Institute"/>
            <person name="Min B."/>
            <person name="Riley R."/>
            <person name="Sierra-Patev S."/>
            <person name="Naranjo-Ortiz M."/>
            <person name="Looney B."/>
            <person name="Konkel Z."/>
            <person name="Slot J.C."/>
            <person name="Sakamoto Y."/>
            <person name="Steenwyk J.L."/>
            <person name="Rokas A."/>
            <person name="Carro J."/>
            <person name="Camarero S."/>
            <person name="Ferreira P."/>
            <person name="Molpeceres G."/>
            <person name="Ruiz-Duenas F.J."/>
            <person name="Serrano A."/>
            <person name="Henrissat B."/>
            <person name="Drula E."/>
            <person name="Hughes K.W."/>
            <person name="Mata J.L."/>
            <person name="Ishikawa N.K."/>
            <person name="Vargas-Isla R."/>
            <person name="Ushijima S."/>
            <person name="Smith C.A."/>
            <person name="Ahrendt S."/>
            <person name="Andreopoulos W."/>
            <person name="He G."/>
            <person name="Labutti K."/>
            <person name="Lipzen A."/>
            <person name="Ng V."/>
            <person name="Sandor L."/>
            <person name="Barry K."/>
            <person name="Martinez A.T."/>
            <person name="Xiao Y."/>
            <person name="Gibbons J.G."/>
            <person name="Terashima K."/>
            <person name="Hibbett D.S."/>
            <person name="Grigoriev I.V."/>
        </authorList>
    </citation>
    <scope>NUCLEOTIDE SEQUENCE</scope>
    <source>
        <strain evidence="7">Sp2 HRB7682 ss15</strain>
    </source>
</reference>
<dbReference type="InterPro" id="IPR006694">
    <property type="entry name" value="Fatty_acid_hydroxylase"/>
</dbReference>